<dbReference type="PANTHER" id="PTHR45431:SF3">
    <property type="entry name" value="RHODANESE-LIKE DOMAIN-CONTAINING PROTEIN 15, CHLOROPLASTIC"/>
    <property type="match status" value="1"/>
</dbReference>
<feature type="domain" description="Rhodanese" evidence="2">
    <location>
        <begin position="23"/>
        <end position="115"/>
    </location>
</feature>
<keyword evidence="1" id="KW-0812">Transmembrane</keyword>
<dbReference type="Gene3D" id="3.40.250.10">
    <property type="entry name" value="Rhodanese-like domain"/>
    <property type="match status" value="1"/>
</dbReference>
<reference evidence="4" key="1">
    <citation type="submission" date="2016-12" db="EMBL/GenBank/DDBJ databases">
        <title>Comparative genomics of four Isosphaeraceae planctomycetes: a common pool of plasmids and glycoside hydrolase genes.</title>
        <authorList>
            <person name="Ivanova A."/>
        </authorList>
    </citation>
    <scope>NUCLEOTIDE SEQUENCE [LARGE SCALE GENOMIC DNA]</scope>
    <source>
        <strain evidence="4">PX4</strain>
    </source>
</reference>
<evidence type="ECO:0000313" key="4">
    <source>
        <dbReference type="Proteomes" id="UP000186309"/>
    </source>
</evidence>
<dbReference type="KEGG" id="pbor:BSF38_05789"/>
<sequence length="191" mass="20334">MEPTRDDSIRTITPRSLFEVYEEGKPVELIDVRTPAEYREVHATMARLAPLERLDPIALVGARTDGNETLYVICRTGARSKKACEAFAAAGFGDRVVNVEGGTLAWEKAGLPVVRGKKTISLERQLRIVAGGIVLGGVVLGAVVDPWFNLLAAIGGAGLIFAGVTDICPMAMVLARMPWNQAGGSSASCRP</sequence>
<dbReference type="RefSeq" id="WP_076350465.1">
    <property type="nucleotide sequence ID" value="NZ_CP019082.1"/>
</dbReference>
<feature type="transmembrane region" description="Helical" evidence="1">
    <location>
        <begin position="150"/>
        <end position="175"/>
    </location>
</feature>
<organism evidence="3 4">
    <name type="scientific">Paludisphaera borealis</name>
    <dbReference type="NCBI Taxonomy" id="1387353"/>
    <lineage>
        <taxon>Bacteria</taxon>
        <taxon>Pseudomonadati</taxon>
        <taxon>Planctomycetota</taxon>
        <taxon>Planctomycetia</taxon>
        <taxon>Isosphaerales</taxon>
        <taxon>Isosphaeraceae</taxon>
        <taxon>Paludisphaera</taxon>
    </lineage>
</organism>
<dbReference type="OrthoDB" id="9800872at2"/>
<accession>A0A1U7CZ14</accession>
<proteinExistence type="predicted"/>
<dbReference type="SMART" id="SM00450">
    <property type="entry name" value="RHOD"/>
    <property type="match status" value="1"/>
</dbReference>
<dbReference type="PANTHER" id="PTHR45431">
    <property type="entry name" value="RHODANESE-LIKE DOMAIN-CONTAINING PROTEIN 15, CHLOROPLASTIC"/>
    <property type="match status" value="1"/>
</dbReference>
<dbReference type="Pfam" id="PF00581">
    <property type="entry name" value="Rhodanese"/>
    <property type="match status" value="1"/>
</dbReference>
<name>A0A1U7CZ14_9BACT</name>
<dbReference type="InterPro" id="IPR052367">
    <property type="entry name" value="Thiosulfate_ST/Rhodanese-like"/>
</dbReference>
<dbReference type="Proteomes" id="UP000186309">
    <property type="component" value="Chromosome"/>
</dbReference>
<feature type="transmembrane region" description="Helical" evidence="1">
    <location>
        <begin position="126"/>
        <end position="144"/>
    </location>
</feature>
<evidence type="ECO:0000256" key="1">
    <source>
        <dbReference type="SAM" id="Phobius"/>
    </source>
</evidence>
<keyword evidence="4" id="KW-1185">Reference proteome</keyword>
<dbReference type="InterPro" id="IPR036873">
    <property type="entry name" value="Rhodanese-like_dom_sf"/>
</dbReference>
<gene>
    <name evidence="3" type="primary">ygaP</name>
    <name evidence="3" type="ORF">BSF38_05789</name>
</gene>
<dbReference type="InterPro" id="IPR021309">
    <property type="entry name" value="YgaP-like_TM"/>
</dbReference>
<dbReference type="STRING" id="1387353.BSF38_05789"/>
<dbReference type="AlphaFoldDB" id="A0A1U7CZ14"/>
<evidence type="ECO:0000313" key="3">
    <source>
        <dbReference type="EMBL" id="APW64197.1"/>
    </source>
</evidence>
<dbReference type="SUPFAM" id="SSF52821">
    <property type="entry name" value="Rhodanese/Cell cycle control phosphatase"/>
    <property type="match status" value="1"/>
</dbReference>
<dbReference type="CDD" id="cd00158">
    <property type="entry name" value="RHOD"/>
    <property type="match status" value="1"/>
</dbReference>
<evidence type="ECO:0000259" key="2">
    <source>
        <dbReference type="PROSITE" id="PS50206"/>
    </source>
</evidence>
<dbReference type="InterPro" id="IPR001763">
    <property type="entry name" value="Rhodanese-like_dom"/>
</dbReference>
<dbReference type="Gene3D" id="6.10.140.1340">
    <property type="match status" value="1"/>
</dbReference>
<dbReference type="PROSITE" id="PS50206">
    <property type="entry name" value="RHODANESE_3"/>
    <property type="match status" value="1"/>
</dbReference>
<protein>
    <submittedName>
        <fullName evidence="3">Inner membrane protein YgaP</fullName>
    </submittedName>
</protein>
<keyword evidence="1" id="KW-0472">Membrane</keyword>
<keyword evidence="1" id="KW-1133">Transmembrane helix</keyword>
<dbReference type="Pfam" id="PF11127">
    <property type="entry name" value="YgaP-like_TM"/>
    <property type="match status" value="1"/>
</dbReference>
<dbReference type="EMBL" id="CP019082">
    <property type="protein sequence ID" value="APW64197.1"/>
    <property type="molecule type" value="Genomic_DNA"/>
</dbReference>